<gene>
    <name evidence="1" type="ORF">JHL16_24970</name>
</gene>
<dbReference type="EMBL" id="JAENHL010000008">
    <property type="protein sequence ID" value="MBK1869637.1"/>
    <property type="molecule type" value="Genomic_DNA"/>
</dbReference>
<keyword evidence="2" id="KW-1185">Reference proteome</keyword>
<sequence length="198" mass="21864">MKVVTLAAYLDRGNAGPGAVPLTVTAAPLMTREEEIAEARRDSERLGREAAQREHEEALQAAQQRFEARLAEERQLWTREQGDALARALGDGLTQIEAEIAEVTARLLEPFILAEARRKTLVELQETLRDMLADPETATLRIEGPADLIAALREGIGSKDNLVTFQVSERPDVHVETGNTVIETRLAAWTTRLKEAMG</sequence>
<protein>
    <submittedName>
        <fullName evidence="1">Uncharacterized protein</fullName>
    </submittedName>
</protein>
<accession>A0ACC5RAG6</accession>
<proteinExistence type="predicted"/>
<comment type="caution">
    <text evidence="1">The sequence shown here is derived from an EMBL/GenBank/DDBJ whole genome shotgun (WGS) entry which is preliminary data.</text>
</comment>
<name>A0ACC5RAG6_9HYPH</name>
<evidence type="ECO:0000313" key="2">
    <source>
        <dbReference type="Proteomes" id="UP000616151"/>
    </source>
</evidence>
<evidence type="ECO:0000313" key="1">
    <source>
        <dbReference type="EMBL" id="MBK1869637.1"/>
    </source>
</evidence>
<dbReference type="Proteomes" id="UP000616151">
    <property type="component" value="Unassembled WGS sequence"/>
</dbReference>
<reference evidence="1" key="1">
    <citation type="submission" date="2021-01" db="EMBL/GenBank/DDBJ databases">
        <authorList>
            <person name="Sun Q."/>
        </authorList>
    </citation>
    <scope>NUCLEOTIDE SEQUENCE</scope>
    <source>
        <strain evidence="1">YIM B02566</strain>
    </source>
</reference>
<organism evidence="1 2">
    <name type="scientific">Taklimakanibacter albus</name>
    <dbReference type="NCBI Taxonomy" id="2800327"/>
    <lineage>
        <taxon>Bacteria</taxon>
        <taxon>Pseudomonadati</taxon>
        <taxon>Pseudomonadota</taxon>
        <taxon>Alphaproteobacteria</taxon>
        <taxon>Hyphomicrobiales</taxon>
        <taxon>Aestuariivirgaceae</taxon>
        <taxon>Taklimakanibacter</taxon>
    </lineage>
</organism>